<dbReference type="CDD" id="cd06356">
    <property type="entry name" value="PBP1_amide_urea_BP-like"/>
    <property type="match status" value="1"/>
</dbReference>
<proteinExistence type="inferred from homology"/>
<dbReference type="InterPro" id="IPR006311">
    <property type="entry name" value="TAT_signal"/>
</dbReference>
<dbReference type="SUPFAM" id="SSF53822">
    <property type="entry name" value="Periplasmic binding protein-like I"/>
    <property type="match status" value="1"/>
</dbReference>
<organism evidence="5 6">
    <name type="scientific">Roseibium algicola</name>
    <dbReference type="NCBI Taxonomy" id="2857014"/>
    <lineage>
        <taxon>Bacteria</taxon>
        <taxon>Pseudomonadati</taxon>
        <taxon>Pseudomonadota</taxon>
        <taxon>Alphaproteobacteria</taxon>
        <taxon>Hyphomicrobiales</taxon>
        <taxon>Stappiaceae</taxon>
        <taxon>Roseibium</taxon>
    </lineage>
</organism>
<dbReference type="PANTHER" id="PTHR47628:SF1">
    <property type="entry name" value="ALIPHATIC AMIDASE EXPRESSION-REGULATING PROTEIN"/>
    <property type="match status" value="1"/>
</dbReference>
<feature type="signal peptide" evidence="3">
    <location>
        <begin position="1"/>
        <end position="30"/>
    </location>
</feature>
<dbReference type="Pfam" id="PF13458">
    <property type="entry name" value="Peripla_BP_6"/>
    <property type="match status" value="1"/>
</dbReference>
<sequence length="417" mass="45258">MSVSRRSLLKSVAAAPLALAAPSLVRSAFAADPIKMGVLLDQSGGIELLGSPMLEATRLAVKEINDSGGLLDRPVEIIAYDPQTTIQFYTQYATQLAAGDQVDVVQGGITSASREAIRPVLNRFQKLYFYNTFYEGGVCDFNNVCTGSTPAQTVEKLIPYAMKKWGSKVYVLAADYNYGQITSQWVKKYVGDNGGEVQEIEFFPLDVTNFGPTIKKIEAAKPDFVVSALVGAAHISFYKQYAAAGLKAKIPLASTVFSAGGEQTLLGAEETEGMLVSFAYFEEIDTPKNAKFLKDLRANASKPINYVAEVTARSYEGVLLWAEAVRKAGSVDRVEVLKALQTPVSIEGPSGTLTIDTQTNHLSQNIYIAEIRDRKINIVESFAAQPPTDTRLVCDLVATPDQQTFYFENGLEAAGIQ</sequence>
<gene>
    <name evidence="5" type="ORF">B0E33_10050</name>
</gene>
<evidence type="ECO:0000256" key="2">
    <source>
        <dbReference type="ARBA" id="ARBA00022729"/>
    </source>
</evidence>
<reference evidence="5 6" key="1">
    <citation type="submission" date="2017-02" db="EMBL/GenBank/DDBJ databases">
        <authorList>
            <person name="Jeong S."/>
        </authorList>
    </citation>
    <scope>NUCLEOTIDE SEQUENCE [LARGE SCALE GENOMIC DNA]</scope>
    <source>
        <strain evidence="5 6">RMAR6-6</strain>
    </source>
</reference>
<dbReference type="InterPro" id="IPR028081">
    <property type="entry name" value="Leu-bd"/>
</dbReference>
<evidence type="ECO:0000256" key="3">
    <source>
        <dbReference type="SAM" id="SignalP"/>
    </source>
</evidence>
<dbReference type="EMBL" id="CP019630">
    <property type="protein sequence ID" value="AQQ03889.1"/>
    <property type="molecule type" value="Genomic_DNA"/>
</dbReference>
<dbReference type="PROSITE" id="PS51318">
    <property type="entry name" value="TAT"/>
    <property type="match status" value="1"/>
</dbReference>
<feature type="chain" id="PRO_5046845232" evidence="3">
    <location>
        <begin position="31"/>
        <end position="417"/>
    </location>
</feature>
<protein>
    <submittedName>
        <fullName evidence="5">Urea ABC transporter</fullName>
    </submittedName>
</protein>
<accession>A0ABM6I0P0</accession>
<name>A0ABM6I0P0_9HYPH</name>
<evidence type="ECO:0000256" key="1">
    <source>
        <dbReference type="ARBA" id="ARBA00010062"/>
    </source>
</evidence>
<feature type="domain" description="Leucine-binding protein" evidence="4">
    <location>
        <begin position="33"/>
        <end position="373"/>
    </location>
</feature>
<keyword evidence="6" id="KW-1185">Reference proteome</keyword>
<dbReference type="InterPro" id="IPR028082">
    <property type="entry name" value="Peripla_BP_I"/>
</dbReference>
<dbReference type="RefSeq" id="WP_077291113.1">
    <property type="nucleotide sequence ID" value="NZ_CP019630.1"/>
</dbReference>
<evidence type="ECO:0000313" key="6">
    <source>
        <dbReference type="Proteomes" id="UP000188174"/>
    </source>
</evidence>
<evidence type="ECO:0000259" key="4">
    <source>
        <dbReference type="Pfam" id="PF13458"/>
    </source>
</evidence>
<comment type="similarity">
    <text evidence="1">Belongs to the leucine-binding protein family.</text>
</comment>
<keyword evidence="2 3" id="KW-0732">Signal</keyword>
<evidence type="ECO:0000313" key="5">
    <source>
        <dbReference type="EMBL" id="AQQ03889.1"/>
    </source>
</evidence>
<dbReference type="Proteomes" id="UP000188174">
    <property type="component" value="Chromosome"/>
</dbReference>
<dbReference type="Gene3D" id="3.40.50.2300">
    <property type="match status" value="2"/>
</dbReference>
<dbReference type="PANTHER" id="PTHR47628">
    <property type="match status" value="1"/>
</dbReference>